<evidence type="ECO:0000256" key="1">
    <source>
        <dbReference type="SAM" id="Phobius"/>
    </source>
</evidence>
<protein>
    <submittedName>
        <fullName evidence="2">Uncharacterized protein</fullName>
    </submittedName>
</protein>
<evidence type="ECO:0000313" key="2">
    <source>
        <dbReference type="EMBL" id="AEW21140.1"/>
    </source>
</evidence>
<dbReference type="HOGENOM" id="CLU_3258996_0_0_10"/>
<keyword evidence="1" id="KW-0472">Membrane</keyword>
<dbReference type="EMBL" id="CP003191">
    <property type="protein sequence ID" value="AEW21140.1"/>
    <property type="molecule type" value="Genomic_DNA"/>
</dbReference>
<feature type="transmembrane region" description="Helical" evidence="1">
    <location>
        <begin position="13"/>
        <end position="31"/>
    </location>
</feature>
<accession>G8UJS7</accession>
<keyword evidence="1" id="KW-1133">Transmembrane helix</keyword>
<organism evidence="2 3">
    <name type="scientific">Tannerella forsythia (strain ATCC 43037 / JCM 10827 / CCUG 21028 A / KCTC 5666 / FDC 338)</name>
    <name type="common">Bacteroides forsythus</name>
    <dbReference type="NCBI Taxonomy" id="203275"/>
    <lineage>
        <taxon>Bacteria</taxon>
        <taxon>Pseudomonadati</taxon>
        <taxon>Bacteroidota</taxon>
        <taxon>Bacteroidia</taxon>
        <taxon>Bacteroidales</taxon>
        <taxon>Tannerellaceae</taxon>
        <taxon>Tannerella</taxon>
    </lineage>
</organism>
<keyword evidence="1" id="KW-0812">Transmembrane</keyword>
<evidence type="ECO:0000313" key="3">
    <source>
        <dbReference type="Proteomes" id="UP000005436"/>
    </source>
</evidence>
<gene>
    <name evidence="2" type="ordered locus">BFO_1296</name>
</gene>
<dbReference type="AlphaFoldDB" id="G8UJS7"/>
<name>G8UJS7_TANFA</name>
<reference evidence="3" key="1">
    <citation type="submission" date="2011-12" db="EMBL/GenBank/DDBJ databases">
        <title>Complete sequence of Tannerella forsythia ATCC 43037.</title>
        <authorList>
            <person name="Dewhirst F."/>
            <person name="Tanner A."/>
            <person name="Izard J."/>
            <person name="Brinkac L."/>
            <person name="Durkin A.S."/>
            <person name="Hostetler J."/>
            <person name="Shetty J."/>
            <person name="Torralba M."/>
            <person name="Gill S."/>
            <person name="Nelson K."/>
        </authorList>
    </citation>
    <scope>NUCLEOTIDE SEQUENCE [LARGE SCALE GENOMIC DNA]</scope>
    <source>
        <strain evidence="3">ATCC 43037 / JCM 10827 / CCUG 33226 / KCTC 5666 / FDC 338</strain>
    </source>
</reference>
<dbReference type="KEGG" id="tfo:BFO_1296"/>
<keyword evidence="3" id="KW-1185">Reference proteome</keyword>
<dbReference type="Proteomes" id="UP000005436">
    <property type="component" value="Chromosome"/>
</dbReference>
<dbReference type="PATRIC" id="fig|203275.8.peg.1162"/>
<sequence length="42" mass="4918">MEFFLHLIENASIFVRLFFIFFIIVLIAALVRQAVEMLSTTI</sequence>
<proteinExistence type="predicted"/>
<dbReference type="STRING" id="203275.BFO_1296"/>